<name>A0ABR2V8G4_9PEZI</name>
<proteinExistence type="predicted"/>
<evidence type="ECO:0000256" key="2">
    <source>
        <dbReference type="SAM" id="Phobius"/>
    </source>
</evidence>
<sequence length="103" mass="11287">MTNGKQPNVSEVVRDGLKIGPRAKVKKKKKRKKQVYRFNSFEVLFHVGALGWWWCLMMLMGDGAMAPNLSVGQCSVEGRGLKSTAKPSPLDGKGRLTATMHGG</sequence>
<dbReference type="Proteomes" id="UP001408356">
    <property type="component" value="Unassembled WGS sequence"/>
</dbReference>
<evidence type="ECO:0000313" key="3">
    <source>
        <dbReference type="EMBL" id="KAK9423202.1"/>
    </source>
</evidence>
<organism evidence="3 4">
    <name type="scientific">Seiridium unicorne</name>
    <dbReference type="NCBI Taxonomy" id="138068"/>
    <lineage>
        <taxon>Eukaryota</taxon>
        <taxon>Fungi</taxon>
        <taxon>Dikarya</taxon>
        <taxon>Ascomycota</taxon>
        <taxon>Pezizomycotina</taxon>
        <taxon>Sordariomycetes</taxon>
        <taxon>Xylariomycetidae</taxon>
        <taxon>Amphisphaeriales</taxon>
        <taxon>Sporocadaceae</taxon>
        <taxon>Seiridium</taxon>
    </lineage>
</organism>
<evidence type="ECO:0000313" key="4">
    <source>
        <dbReference type="Proteomes" id="UP001408356"/>
    </source>
</evidence>
<keyword evidence="2" id="KW-0812">Transmembrane</keyword>
<feature type="transmembrane region" description="Helical" evidence="2">
    <location>
        <begin position="36"/>
        <end position="60"/>
    </location>
</feature>
<keyword evidence="2" id="KW-0472">Membrane</keyword>
<protein>
    <submittedName>
        <fullName evidence="3">Uncharacterized protein</fullName>
    </submittedName>
</protein>
<keyword evidence="4" id="KW-1185">Reference proteome</keyword>
<comment type="caution">
    <text evidence="3">The sequence shown here is derived from an EMBL/GenBank/DDBJ whole genome shotgun (WGS) entry which is preliminary data.</text>
</comment>
<gene>
    <name evidence="3" type="ORF">SUNI508_04496</name>
</gene>
<dbReference type="EMBL" id="JARVKF010000090">
    <property type="protein sequence ID" value="KAK9423202.1"/>
    <property type="molecule type" value="Genomic_DNA"/>
</dbReference>
<keyword evidence="2" id="KW-1133">Transmembrane helix</keyword>
<accession>A0ABR2V8G4</accession>
<evidence type="ECO:0000256" key="1">
    <source>
        <dbReference type="SAM" id="MobiDB-lite"/>
    </source>
</evidence>
<feature type="region of interest" description="Disordered" evidence="1">
    <location>
        <begin position="80"/>
        <end position="103"/>
    </location>
</feature>
<reference evidence="3 4" key="1">
    <citation type="journal article" date="2024" name="J. Plant Pathol.">
        <title>Sequence and assembly of the genome of Seiridium unicorne, isolate CBS 538.82, causal agent of cypress canker disease.</title>
        <authorList>
            <person name="Scali E."/>
            <person name="Rocca G.D."/>
            <person name="Danti R."/>
            <person name="Garbelotto M."/>
            <person name="Barberini S."/>
            <person name="Baroncelli R."/>
            <person name="Emiliani G."/>
        </authorList>
    </citation>
    <scope>NUCLEOTIDE SEQUENCE [LARGE SCALE GENOMIC DNA]</scope>
    <source>
        <strain evidence="3 4">BM-138-508</strain>
    </source>
</reference>